<comment type="caution">
    <text evidence="1">The sequence shown here is derived from an EMBL/GenBank/DDBJ whole genome shotgun (WGS) entry which is preliminary data.</text>
</comment>
<keyword evidence="2" id="KW-1185">Reference proteome</keyword>
<evidence type="ECO:0000313" key="1">
    <source>
        <dbReference type="EMBL" id="RAJ77237.1"/>
    </source>
</evidence>
<sequence>MNRNDTSPQFELIRVGIKEGAITTMQEVIRVMGIVIAIDLLKIHHKTLTKKMYNPELFTFADAWRLADILGMEPEDIMKLISREMKKNKAVK</sequence>
<reference evidence="1 2" key="1">
    <citation type="submission" date="2018-06" db="EMBL/GenBank/DDBJ databases">
        <title>Genomic Encyclopedia of Archaeal and Bacterial Type Strains, Phase II (KMG-II): from individual species to whole genera.</title>
        <authorList>
            <person name="Goeker M."/>
        </authorList>
    </citation>
    <scope>NUCLEOTIDE SEQUENCE [LARGE SCALE GENOMIC DNA]</scope>
    <source>
        <strain evidence="1 2">DSM 29821</strain>
    </source>
</reference>
<evidence type="ECO:0000313" key="2">
    <source>
        <dbReference type="Proteomes" id="UP000249819"/>
    </source>
</evidence>
<protein>
    <recommendedName>
        <fullName evidence="3">Cro/C1-type helix-turn-helix DNA-binding protein</fullName>
    </recommendedName>
</protein>
<name>A0A327VS91_9BACT</name>
<accession>A0A327VS91</accession>
<gene>
    <name evidence="1" type="ORF">CLV59_1072</name>
</gene>
<dbReference type="AlphaFoldDB" id="A0A327VS91"/>
<organism evidence="1 2">
    <name type="scientific">Chitinophaga dinghuensis</name>
    <dbReference type="NCBI Taxonomy" id="1539050"/>
    <lineage>
        <taxon>Bacteria</taxon>
        <taxon>Pseudomonadati</taxon>
        <taxon>Bacteroidota</taxon>
        <taxon>Chitinophagia</taxon>
        <taxon>Chitinophagales</taxon>
        <taxon>Chitinophagaceae</taxon>
        <taxon>Chitinophaga</taxon>
    </lineage>
</organism>
<evidence type="ECO:0008006" key="3">
    <source>
        <dbReference type="Google" id="ProtNLM"/>
    </source>
</evidence>
<proteinExistence type="predicted"/>
<dbReference type="EMBL" id="QLMA01000007">
    <property type="protein sequence ID" value="RAJ77237.1"/>
    <property type="molecule type" value="Genomic_DNA"/>
</dbReference>
<dbReference type="RefSeq" id="WP_111593847.1">
    <property type="nucleotide sequence ID" value="NZ_QLMA01000007.1"/>
</dbReference>
<dbReference type="Proteomes" id="UP000249819">
    <property type="component" value="Unassembled WGS sequence"/>
</dbReference>